<evidence type="ECO:0000256" key="2">
    <source>
        <dbReference type="ARBA" id="ARBA00022980"/>
    </source>
</evidence>
<protein>
    <recommendedName>
        <fullName evidence="5">Ribosomal eL28/Mak16 domain-containing protein</fullName>
    </recommendedName>
</protein>
<feature type="domain" description="Ribosomal eL28/Mak16" evidence="5">
    <location>
        <begin position="13"/>
        <end position="132"/>
    </location>
</feature>
<feature type="compositionally biased region" description="Basic and acidic residues" evidence="4">
    <location>
        <begin position="135"/>
        <end position="144"/>
    </location>
</feature>
<dbReference type="eggNOG" id="KOG3412">
    <property type="taxonomic scope" value="Eukaryota"/>
</dbReference>
<evidence type="ECO:0000256" key="1">
    <source>
        <dbReference type="ARBA" id="ARBA00007926"/>
    </source>
</evidence>
<sequence length="157" mass="17000">MSAAGRPNVSEDLVWEIVRSQNSFLVNRKSGGGARFTRDPLNLTNVHTRKYSGFSSNKAVGIQAAENNGLTVSTKRPGNPNQPAKNVVNTPISGTSHNRKVYKGVANRVVLGGYRPDLRAEAVARASAIRQSQRPKKDAPERKPRGAKARKAAEKAE</sequence>
<dbReference type="STRING" id="396776.A0A0J8S707"/>
<evidence type="ECO:0000313" key="6">
    <source>
        <dbReference type="EMBL" id="KMU92636.1"/>
    </source>
</evidence>
<accession>A0A0J8S707</accession>
<name>A0A0J8S707_COCIT</name>
<dbReference type="OrthoDB" id="338850at2759"/>
<organism evidence="6 7">
    <name type="scientific">Coccidioides immitis H538.4</name>
    <dbReference type="NCBI Taxonomy" id="396776"/>
    <lineage>
        <taxon>Eukaryota</taxon>
        <taxon>Fungi</taxon>
        <taxon>Dikarya</taxon>
        <taxon>Ascomycota</taxon>
        <taxon>Pezizomycotina</taxon>
        <taxon>Eurotiomycetes</taxon>
        <taxon>Eurotiomycetidae</taxon>
        <taxon>Onygenales</taxon>
        <taxon>Onygenaceae</taxon>
        <taxon>Coccidioides</taxon>
    </lineage>
</organism>
<proteinExistence type="inferred from homology"/>
<dbReference type="AlphaFoldDB" id="A0A0J8S707"/>
<dbReference type="InterPro" id="IPR029004">
    <property type="entry name" value="Ribosomal_eL28/Mak16"/>
</dbReference>
<keyword evidence="3" id="KW-0687">Ribonucleoprotein</keyword>
<feature type="region of interest" description="Disordered" evidence="4">
    <location>
        <begin position="70"/>
        <end position="97"/>
    </location>
</feature>
<evidence type="ECO:0000259" key="5">
    <source>
        <dbReference type="Pfam" id="PF01778"/>
    </source>
</evidence>
<reference evidence="7" key="1">
    <citation type="journal article" date="2010" name="Genome Res.">
        <title>Population genomic sequencing of Coccidioides fungi reveals recent hybridization and transposon control.</title>
        <authorList>
            <person name="Neafsey D.E."/>
            <person name="Barker B.M."/>
            <person name="Sharpton T.J."/>
            <person name="Stajich J.E."/>
            <person name="Park D.J."/>
            <person name="Whiston E."/>
            <person name="Hung C.-Y."/>
            <person name="McMahan C."/>
            <person name="White J."/>
            <person name="Sykes S."/>
            <person name="Heiman D."/>
            <person name="Young S."/>
            <person name="Zeng Q."/>
            <person name="Abouelleil A."/>
            <person name="Aftuck L."/>
            <person name="Bessette D."/>
            <person name="Brown A."/>
            <person name="FitzGerald M."/>
            <person name="Lui A."/>
            <person name="Macdonald J.P."/>
            <person name="Priest M."/>
            <person name="Orbach M.J."/>
            <person name="Galgiani J.N."/>
            <person name="Kirkland T.N."/>
            <person name="Cole G.T."/>
            <person name="Birren B.W."/>
            <person name="Henn M.R."/>
            <person name="Taylor J.W."/>
            <person name="Rounsley S.D."/>
        </authorList>
    </citation>
    <scope>NUCLEOTIDE SEQUENCE [LARGE SCALE GENOMIC DNA]</scope>
    <source>
        <strain evidence="7">H538.4</strain>
    </source>
</reference>
<evidence type="ECO:0000313" key="7">
    <source>
        <dbReference type="Proteomes" id="UP000054563"/>
    </source>
</evidence>
<evidence type="ECO:0000256" key="3">
    <source>
        <dbReference type="ARBA" id="ARBA00023274"/>
    </source>
</evidence>
<dbReference type="PANTHER" id="PTHR10544">
    <property type="entry name" value="60S RIBOSOMAL PROTEIN L28"/>
    <property type="match status" value="1"/>
</dbReference>
<gene>
    <name evidence="6" type="ORF">CIHG_10419</name>
</gene>
<dbReference type="Pfam" id="PF01778">
    <property type="entry name" value="Ribosomal_L28e"/>
    <property type="match status" value="1"/>
</dbReference>
<dbReference type="VEuPathDB" id="FungiDB:CIHG_10419"/>
<dbReference type="GO" id="GO:0003735">
    <property type="term" value="F:structural constituent of ribosome"/>
    <property type="evidence" value="ECO:0007669"/>
    <property type="project" value="InterPro"/>
</dbReference>
<dbReference type="GO" id="GO:0006412">
    <property type="term" value="P:translation"/>
    <property type="evidence" value="ECO:0007669"/>
    <property type="project" value="InterPro"/>
</dbReference>
<dbReference type="Proteomes" id="UP000054563">
    <property type="component" value="Unassembled WGS sequence"/>
</dbReference>
<dbReference type="FunFam" id="3.30.390.110:FF:000002">
    <property type="entry name" value="60S ribosomal protein L28"/>
    <property type="match status" value="1"/>
</dbReference>
<dbReference type="GO" id="GO:1990904">
    <property type="term" value="C:ribonucleoprotein complex"/>
    <property type="evidence" value="ECO:0007669"/>
    <property type="project" value="UniProtKB-KW"/>
</dbReference>
<feature type="compositionally biased region" description="Polar residues" evidence="4">
    <location>
        <begin position="70"/>
        <end position="96"/>
    </location>
</feature>
<keyword evidence="2" id="KW-0689">Ribosomal protein</keyword>
<evidence type="ECO:0000256" key="4">
    <source>
        <dbReference type="SAM" id="MobiDB-lite"/>
    </source>
</evidence>
<dbReference type="InterPro" id="IPR002672">
    <property type="entry name" value="Ribosomal_eL28"/>
</dbReference>
<comment type="similarity">
    <text evidence="1">Belongs to the eukaryotic ribosomal protein eL28 family.</text>
</comment>
<dbReference type="Gene3D" id="3.30.390.110">
    <property type="match status" value="1"/>
</dbReference>
<dbReference type="GO" id="GO:0005840">
    <property type="term" value="C:ribosome"/>
    <property type="evidence" value="ECO:0007669"/>
    <property type="project" value="UniProtKB-KW"/>
</dbReference>
<feature type="region of interest" description="Disordered" evidence="4">
    <location>
        <begin position="125"/>
        <end position="157"/>
    </location>
</feature>
<dbReference type="EMBL" id="DS017111">
    <property type="protein sequence ID" value="KMU92636.1"/>
    <property type="molecule type" value="Genomic_DNA"/>
</dbReference>